<dbReference type="VEuPathDB" id="FungiDB:PSTT_10573"/>
<proteinExistence type="predicted"/>
<accession>A0A2S4UW13</accession>
<dbReference type="EMBL" id="PKSM01000232">
    <property type="protein sequence ID" value="POW01430.1"/>
    <property type="molecule type" value="Genomic_DNA"/>
</dbReference>
<dbReference type="VEuPathDB" id="FungiDB:PSHT_12555"/>
<reference evidence="3" key="3">
    <citation type="journal article" date="2018" name="Mol. Plant Microbe Interact.">
        <title>Genome sequence resources for the wheat stripe rust pathogen (Puccinia striiformis f. sp. tritici) and the barley stripe rust pathogen (Puccinia striiformis f. sp. hordei).</title>
        <authorList>
            <person name="Xia C."/>
            <person name="Wang M."/>
            <person name="Yin C."/>
            <person name="Cornejo O.E."/>
            <person name="Hulbert S.H."/>
            <person name="Chen X."/>
        </authorList>
    </citation>
    <scope>NUCLEOTIDE SEQUENCE [LARGE SCALE GENOMIC DNA]</scope>
    <source>
        <strain evidence="3">93TX-2</strain>
    </source>
</reference>
<dbReference type="AlphaFoldDB" id="A0A2S4UW13"/>
<comment type="caution">
    <text evidence="2">The sequence shown here is derived from an EMBL/GenBank/DDBJ whole genome shotgun (WGS) entry which is preliminary data.</text>
</comment>
<name>A0A2S4UW13_9BASI</name>
<gene>
    <name evidence="2" type="ORF">PSHT_12555</name>
</gene>
<protein>
    <recommendedName>
        <fullName evidence="1">DUF6589 domain-containing protein</fullName>
    </recommendedName>
</protein>
<dbReference type="OrthoDB" id="2507310at2759"/>
<sequence length="164" mass="18887">MYERFCSGDAMLTDLAESSVTHKNLLLCIRDIATILEAQRAMKDGDYGRLMHMWDRWAIMTQGLGKMPHYSKHLPRLIVQLKYILPNAIAQVVMNTLLISPKEKAGHFMATDQYLESENYWLKYFFNHSGIGTNINRWKDVFSSDISVISAPNNPLSHLPWLLT</sequence>
<dbReference type="Pfam" id="PF20231">
    <property type="entry name" value="DUF6589"/>
    <property type="match status" value="1"/>
</dbReference>
<evidence type="ECO:0000259" key="1">
    <source>
        <dbReference type="Pfam" id="PF20231"/>
    </source>
</evidence>
<reference evidence="3" key="2">
    <citation type="journal article" date="2018" name="BMC Genomics">
        <title>Genomic insights into host adaptation between the wheat stripe rust pathogen (Puccinia striiformis f. sp. tritici) and the barley stripe rust pathogen (Puccinia striiformis f. sp. hordei).</title>
        <authorList>
            <person name="Xia C."/>
            <person name="Wang M."/>
            <person name="Yin C."/>
            <person name="Cornejo O.E."/>
            <person name="Hulbert S.H."/>
            <person name="Chen X."/>
        </authorList>
    </citation>
    <scope>NUCLEOTIDE SEQUENCE [LARGE SCALE GENOMIC DNA]</scope>
    <source>
        <strain evidence="3">93TX-2</strain>
    </source>
</reference>
<dbReference type="InterPro" id="IPR046496">
    <property type="entry name" value="DUF6589"/>
</dbReference>
<evidence type="ECO:0000313" key="3">
    <source>
        <dbReference type="Proteomes" id="UP000238274"/>
    </source>
</evidence>
<dbReference type="Proteomes" id="UP000238274">
    <property type="component" value="Unassembled WGS sequence"/>
</dbReference>
<reference evidence="2 3" key="1">
    <citation type="submission" date="2017-12" db="EMBL/GenBank/DDBJ databases">
        <title>Gene loss provides genomic basis for host adaptation in cereal stripe rust fungi.</title>
        <authorList>
            <person name="Xia C."/>
        </authorList>
    </citation>
    <scope>NUCLEOTIDE SEQUENCE [LARGE SCALE GENOMIC DNA]</scope>
    <source>
        <strain evidence="2 3">93TX-2</strain>
    </source>
</reference>
<organism evidence="2 3">
    <name type="scientific">Puccinia striiformis</name>
    <dbReference type="NCBI Taxonomy" id="27350"/>
    <lineage>
        <taxon>Eukaryota</taxon>
        <taxon>Fungi</taxon>
        <taxon>Dikarya</taxon>
        <taxon>Basidiomycota</taxon>
        <taxon>Pucciniomycotina</taxon>
        <taxon>Pucciniomycetes</taxon>
        <taxon>Pucciniales</taxon>
        <taxon>Pucciniaceae</taxon>
        <taxon>Puccinia</taxon>
    </lineage>
</organism>
<evidence type="ECO:0000313" key="2">
    <source>
        <dbReference type="EMBL" id="POW01430.1"/>
    </source>
</evidence>
<keyword evidence="3" id="KW-1185">Reference proteome</keyword>
<feature type="domain" description="DUF6589" evidence="1">
    <location>
        <begin position="2"/>
        <end position="150"/>
    </location>
</feature>